<feature type="region of interest" description="Disordered" evidence="1">
    <location>
        <begin position="85"/>
        <end position="129"/>
    </location>
</feature>
<sequence length="129" mass="14466">MKRKERHLTVTGWVVVGLLDTLAGVISGGLMALWQLPSTYRWRGYWAIGGEWILIVGVIIIASRLMHELQMQALFGGKKKNDKVRSVSQGHYRSSGNRSGVRREVLRQGVRKTAPSTRKAPQNQDCHTA</sequence>
<evidence type="ECO:0000256" key="2">
    <source>
        <dbReference type="SAM" id="Phobius"/>
    </source>
</evidence>
<gene>
    <name evidence="3" type="ORF">C4N24_01240</name>
</gene>
<evidence type="ECO:0000313" key="4">
    <source>
        <dbReference type="Proteomes" id="UP000251281"/>
    </source>
</evidence>
<dbReference type="Proteomes" id="UP000251281">
    <property type="component" value="Unassembled WGS sequence"/>
</dbReference>
<dbReference type="EMBL" id="PRLD01000001">
    <property type="protein sequence ID" value="RAW60760.1"/>
    <property type="molecule type" value="Genomic_DNA"/>
</dbReference>
<evidence type="ECO:0000256" key="1">
    <source>
        <dbReference type="SAM" id="MobiDB-lite"/>
    </source>
</evidence>
<proteinExistence type="predicted"/>
<accession>A0A329UI73</accession>
<organism evidence="3 4">
    <name type="scientific">Faecalibacterium prausnitzii</name>
    <dbReference type="NCBI Taxonomy" id="853"/>
    <lineage>
        <taxon>Bacteria</taxon>
        <taxon>Bacillati</taxon>
        <taxon>Bacillota</taxon>
        <taxon>Clostridia</taxon>
        <taxon>Eubacteriales</taxon>
        <taxon>Oscillospiraceae</taxon>
        <taxon>Faecalibacterium</taxon>
    </lineage>
</organism>
<protein>
    <submittedName>
        <fullName evidence="3">Uncharacterized protein</fullName>
    </submittedName>
</protein>
<keyword evidence="2" id="KW-0472">Membrane</keyword>
<name>A0A329UI73_9FIRM</name>
<feature type="compositionally biased region" description="Polar residues" evidence="1">
    <location>
        <begin position="86"/>
        <end position="98"/>
    </location>
</feature>
<dbReference type="AlphaFoldDB" id="A0A329UI73"/>
<keyword evidence="2" id="KW-0812">Transmembrane</keyword>
<feature type="transmembrane region" description="Helical" evidence="2">
    <location>
        <begin position="42"/>
        <end position="62"/>
    </location>
</feature>
<comment type="caution">
    <text evidence="3">The sequence shown here is derived from an EMBL/GenBank/DDBJ whole genome shotgun (WGS) entry which is preliminary data.</text>
</comment>
<feature type="transmembrane region" description="Helical" evidence="2">
    <location>
        <begin position="12"/>
        <end position="36"/>
    </location>
</feature>
<keyword evidence="2" id="KW-1133">Transmembrane helix</keyword>
<evidence type="ECO:0000313" key="3">
    <source>
        <dbReference type="EMBL" id="RAW60760.1"/>
    </source>
</evidence>
<feature type="compositionally biased region" description="Polar residues" evidence="1">
    <location>
        <begin position="114"/>
        <end position="129"/>
    </location>
</feature>
<reference evidence="3 4" key="1">
    <citation type="submission" date="2018-02" db="EMBL/GenBank/DDBJ databases">
        <title>Complete genome sequencing of Faecalibacterium prausnitzii strains isolated from the human gut.</title>
        <authorList>
            <person name="Fitzgerald B.C."/>
            <person name="Shkoporov A.N."/>
            <person name="Ross P.R."/>
            <person name="Hill C."/>
        </authorList>
    </citation>
    <scope>NUCLEOTIDE SEQUENCE [LARGE SCALE GENOMIC DNA]</scope>
    <source>
        <strain evidence="3 4">APC923/51-1</strain>
    </source>
</reference>